<dbReference type="InterPro" id="IPR006099">
    <property type="entry name" value="MeMalonylCoA_mutase_a/b_cat"/>
</dbReference>
<dbReference type="Pfam" id="PF01642">
    <property type="entry name" value="MM_CoA_mutase"/>
    <property type="match status" value="1"/>
</dbReference>
<dbReference type="EC" id="5.4.99.2" evidence="3"/>
<evidence type="ECO:0000313" key="3">
    <source>
        <dbReference type="EMBL" id="ABJ07159.1"/>
    </source>
</evidence>
<accession>Q07LM5</accession>
<dbReference type="InterPro" id="IPR016176">
    <property type="entry name" value="Cbl-dep_enz_cat"/>
</dbReference>
<protein>
    <submittedName>
        <fullName evidence="3">Methylmalonyl-CoA mutase</fullName>
        <ecNumber evidence="3">5.4.99.2</ecNumber>
    </submittedName>
</protein>
<dbReference type="KEGG" id="rpe:RPE_3224"/>
<organism evidence="3">
    <name type="scientific">Rhodopseudomonas palustris (strain BisA53)</name>
    <dbReference type="NCBI Taxonomy" id="316055"/>
    <lineage>
        <taxon>Bacteria</taxon>
        <taxon>Pseudomonadati</taxon>
        <taxon>Pseudomonadota</taxon>
        <taxon>Alphaproteobacteria</taxon>
        <taxon>Hyphomicrobiales</taxon>
        <taxon>Nitrobacteraceae</taxon>
        <taxon>Rhodopseudomonas</taxon>
    </lineage>
</organism>
<feature type="domain" description="Methylmalonyl-CoA mutase alpha/beta chain catalytic" evidence="2">
    <location>
        <begin position="17"/>
        <end position="531"/>
    </location>
</feature>
<dbReference type="Gene3D" id="3.20.20.240">
    <property type="entry name" value="Methylmalonyl-CoA mutase"/>
    <property type="match status" value="1"/>
</dbReference>
<dbReference type="PANTHER" id="PTHR48101">
    <property type="entry name" value="METHYLMALONYL-COA MUTASE, MITOCHONDRIAL-RELATED"/>
    <property type="match status" value="1"/>
</dbReference>
<evidence type="ECO:0000259" key="2">
    <source>
        <dbReference type="Pfam" id="PF01642"/>
    </source>
</evidence>
<evidence type="ECO:0000256" key="1">
    <source>
        <dbReference type="ARBA" id="ARBA00023235"/>
    </source>
</evidence>
<dbReference type="AlphaFoldDB" id="Q07LM5"/>
<proteinExistence type="predicted"/>
<name>Q07LM5_RHOP5</name>
<dbReference type="SUPFAM" id="SSF51703">
    <property type="entry name" value="Cobalamin (vitamin B12)-dependent enzymes"/>
    <property type="match status" value="1"/>
</dbReference>
<dbReference type="OrthoDB" id="9762378at2"/>
<sequence>MNAPTKPHSKNRQVVNESGIEIKTLYTQDDVIASGGVDLSKPGEPPFTRGIHPLMYRHRPFTMRQYTGFANAADTNQRFKYLIANGQTGLNVAFDLATQCGYDSDAPEAAGEVGRVGMAIDSLRDFEIAFDGIDLDAITVSLTINGAAASLIAMFLAMAEKRGYDLAKLRGTAQNDILKEFIGRGTWIYPVESSVKLVADTIEYCAKVAPKYSPVSVCGYHIRESGATPAEEMGYAFAIAKAYTDRALARGLDIDDFAGRLSFNFNIYGNLFEQVAKFRAGRRLWSKIMLEEYGAKRPESGWMRMIAGGGGFGLTIEQPENNIMRGAYYALAAALSGAQTMALCCYDEAYTIPTPKAQRLSLRTMQLMIEEIGLSDTADPLGGSYYVETLTNQTEAKIVEAMHWVDAQGGIVKAVTEGTIQAKVSDYAYQRQLAVESGATRKVGVNCYEDSDEEKPQVDLHGYDEIGAKQQIENVRTVRAERNNADVERALNAVRADATAGRNVMPALVEAVKAYATVGEMNGALMDVYGRFQEPTNLWRRAG</sequence>
<dbReference type="STRING" id="316055.RPE_3224"/>
<dbReference type="NCBIfam" id="TIGR00641">
    <property type="entry name" value="acid_CoA_mut_N"/>
    <property type="match status" value="1"/>
</dbReference>
<reference evidence="3" key="1">
    <citation type="submission" date="2006-09" db="EMBL/GenBank/DDBJ databases">
        <title>Complete sequence of Rhodopseudomonas palustris BisA53.</title>
        <authorList>
            <consortium name="US DOE Joint Genome Institute"/>
            <person name="Copeland A."/>
            <person name="Lucas S."/>
            <person name="Lapidus A."/>
            <person name="Barry K."/>
            <person name="Detter J.C."/>
            <person name="Glavina del Rio T."/>
            <person name="Hammon N."/>
            <person name="Israni S."/>
            <person name="Dalin E."/>
            <person name="Tice H."/>
            <person name="Pitluck S."/>
            <person name="Chain P."/>
            <person name="Malfatti S."/>
            <person name="Shin M."/>
            <person name="Vergez L."/>
            <person name="Schmutz J."/>
            <person name="Larimer F."/>
            <person name="Land M."/>
            <person name="Hauser L."/>
            <person name="Pelletier D.A."/>
            <person name="Kyrpides N."/>
            <person name="Kim E."/>
            <person name="Harwood C.S."/>
            <person name="Oda Y."/>
            <person name="Richardson P."/>
        </authorList>
    </citation>
    <scope>NUCLEOTIDE SEQUENCE [LARGE SCALE GENOMIC DNA]</scope>
    <source>
        <strain evidence="3">BisA53</strain>
    </source>
</reference>
<dbReference type="PANTHER" id="PTHR48101:SF1">
    <property type="entry name" value="METHYLMALONYL-COA MUTASE, LARGE SUBUNIT"/>
    <property type="match status" value="1"/>
</dbReference>
<dbReference type="EMBL" id="CP000463">
    <property type="protein sequence ID" value="ABJ07159.1"/>
    <property type="molecule type" value="Genomic_DNA"/>
</dbReference>
<dbReference type="GO" id="GO:0031419">
    <property type="term" value="F:cobalamin binding"/>
    <property type="evidence" value="ECO:0007669"/>
    <property type="project" value="InterPro"/>
</dbReference>
<dbReference type="eggNOG" id="COG1884">
    <property type="taxonomic scope" value="Bacteria"/>
</dbReference>
<dbReference type="InterPro" id="IPR006098">
    <property type="entry name" value="MMCoA_mutase_a_cat"/>
</dbReference>
<dbReference type="HOGENOM" id="CLU_009523_5_1_5"/>
<gene>
    <name evidence="3" type="ordered locus">RPE_3224</name>
</gene>
<keyword evidence="1 3" id="KW-0413">Isomerase</keyword>
<dbReference type="GO" id="GO:0004494">
    <property type="term" value="F:methylmalonyl-CoA mutase activity"/>
    <property type="evidence" value="ECO:0007669"/>
    <property type="project" value="UniProtKB-EC"/>
</dbReference>